<reference evidence="1 2" key="1">
    <citation type="journal article" date="2015" name="Nature">
        <title>rRNA introns, odd ribosomes, and small enigmatic genomes across a large radiation of phyla.</title>
        <authorList>
            <person name="Brown C.T."/>
            <person name="Hug L.A."/>
            <person name="Thomas B.C."/>
            <person name="Sharon I."/>
            <person name="Castelle C.J."/>
            <person name="Singh A."/>
            <person name="Wilkins M.J."/>
            <person name="Williams K.H."/>
            <person name="Banfield J.F."/>
        </authorList>
    </citation>
    <scope>NUCLEOTIDE SEQUENCE [LARGE SCALE GENOMIC DNA]</scope>
</reference>
<dbReference type="PANTHER" id="PTHR33221">
    <property type="entry name" value="WINGED HELIX-TURN-HELIX TRANSCRIPTIONAL REGULATOR, RRF2 FAMILY"/>
    <property type="match status" value="1"/>
</dbReference>
<gene>
    <name evidence="1" type="ORF">UX67_C0027G0002</name>
</gene>
<accession>A0A0G1TR75</accession>
<name>A0A0G1TR75_9BACT</name>
<dbReference type="PANTHER" id="PTHR33221:SF15">
    <property type="entry name" value="HTH-TYPE TRANSCRIPTIONAL REGULATOR YWGB-RELATED"/>
    <property type="match status" value="1"/>
</dbReference>
<dbReference type="Pfam" id="PF02082">
    <property type="entry name" value="Rrf2"/>
    <property type="match status" value="1"/>
</dbReference>
<dbReference type="Proteomes" id="UP000034831">
    <property type="component" value="Unassembled WGS sequence"/>
</dbReference>
<dbReference type="InterPro" id="IPR036390">
    <property type="entry name" value="WH_DNA-bd_sf"/>
</dbReference>
<evidence type="ECO:0000313" key="1">
    <source>
        <dbReference type="EMBL" id="KKU47885.1"/>
    </source>
</evidence>
<protein>
    <submittedName>
        <fullName evidence="1">Transcriptional regulator, BadM/Rrf2 family</fullName>
    </submittedName>
</protein>
<comment type="caution">
    <text evidence="1">The sequence shown here is derived from an EMBL/GenBank/DDBJ whole genome shotgun (WGS) entry which is preliminary data.</text>
</comment>
<dbReference type="EMBL" id="LCNC01000027">
    <property type="protein sequence ID" value="KKU47885.1"/>
    <property type="molecule type" value="Genomic_DNA"/>
</dbReference>
<evidence type="ECO:0000313" key="2">
    <source>
        <dbReference type="Proteomes" id="UP000034831"/>
    </source>
</evidence>
<sequence>MLTLSKQTDYSFIIISQLKGKDTFIPLSDLVQNTDLPQRFLARIAATLVNKKLLISREGRVGGYKLASNINTTSLYDFLAIFEKRLSFLDCLGNKSTKCKYEKVCLHRHGVKVKLNDVVVSQLKRTKLMDLF</sequence>
<dbReference type="InterPro" id="IPR036388">
    <property type="entry name" value="WH-like_DNA-bd_sf"/>
</dbReference>
<dbReference type="Gene3D" id="1.10.10.10">
    <property type="entry name" value="Winged helix-like DNA-binding domain superfamily/Winged helix DNA-binding domain"/>
    <property type="match status" value="1"/>
</dbReference>
<dbReference type="GO" id="GO:0005829">
    <property type="term" value="C:cytosol"/>
    <property type="evidence" value="ECO:0007669"/>
    <property type="project" value="TreeGrafter"/>
</dbReference>
<organism evidence="1 2">
    <name type="scientific">Candidatus Woesebacteria bacterium GW2011_GWF2_46_8</name>
    <dbReference type="NCBI Taxonomy" id="1618604"/>
    <lineage>
        <taxon>Bacteria</taxon>
        <taxon>Candidatus Woeseibacteriota</taxon>
    </lineage>
</organism>
<dbReference type="InterPro" id="IPR000944">
    <property type="entry name" value="Tscrpt_reg_Rrf2"/>
</dbReference>
<dbReference type="AlphaFoldDB" id="A0A0G1TR75"/>
<dbReference type="GO" id="GO:0003700">
    <property type="term" value="F:DNA-binding transcription factor activity"/>
    <property type="evidence" value="ECO:0007669"/>
    <property type="project" value="TreeGrafter"/>
</dbReference>
<dbReference type="SUPFAM" id="SSF46785">
    <property type="entry name" value="Winged helix' DNA-binding domain"/>
    <property type="match status" value="1"/>
</dbReference>
<proteinExistence type="predicted"/>
<dbReference type="PROSITE" id="PS51197">
    <property type="entry name" value="HTH_RRF2_2"/>
    <property type="match status" value="1"/>
</dbReference>